<protein>
    <submittedName>
        <fullName evidence="2">Uncharacterized protein</fullName>
    </submittedName>
</protein>
<sequence length="166" mass="18764">MLQDCYGDDLSIFAVEGDINTLFSLFGNMLDGVHENVLEKIKDELKERKVEELLTKLDNIIRRLEKKDEKEQKIENWDKDTARNAVTSALFATKGAPGDLVTYATVDSLAKERDLLLQQIADEETKIAELEARRQEQSRIAEDRLADLQKIASQFEQAADMCSAAS</sequence>
<name>A0A1Z5JQ00_FISSO</name>
<evidence type="ECO:0000256" key="1">
    <source>
        <dbReference type="SAM" id="Coils"/>
    </source>
</evidence>
<accession>A0A1Z5JQ00</accession>
<dbReference type="Proteomes" id="UP000198406">
    <property type="component" value="Unassembled WGS sequence"/>
</dbReference>
<keyword evidence="3" id="KW-1185">Reference proteome</keyword>
<keyword evidence="1" id="KW-0175">Coiled coil</keyword>
<dbReference type="InParanoid" id="A0A1Z5JQ00"/>
<dbReference type="EMBL" id="BDSP01000101">
    <property type="protein sequence ID" value="GAX16097.1"/>
    <property type="molecule type" value="Genomic_DNA"/>
</dbReference>
<organism evidence="2 3">
    <name type="scientific">Fistulifera solaris</name>
    <name type="common">Oleaginous diatom</name>
    <dbReference type="NCBI Taxonomy" id="1519565"/>
    <lineage>
        <taxon>Eukaryota</taxon>
        <taxon>Sar</taxon>
        <taxon>Stramenopiles</taxon>
        <taxon>Ochrophyta</taxon>
        <taxon>Bacillariophyta</taxon>
        <taxon>Bacillariophyceae</taxon>
        <taxon>Bacillariophycidae</taxon>
        <taxon>Naviculales</taxon>
        <taxon>Naviculaceae</taxon>
        <taxon>Fistulifera</taxon>
    </lineage>
</organism>
<reference evidence="2 3" key="1">
    <citation type="journal article" date="2015" name="Plant Cell">
        <title>Oil accumulation by the oleaginous diatom Fistulifera solaris as revealed by the genome and transcriptome.</title>
        <authorList>
            <person name="Tanaka T."/>
            <person name="Maeda Y."/>
            <person name="Veluchamy A."/>
            <person name="Tanaka M."/>
            <person name="Abida H."/>
            <person name="Marechal E."/>
            <person name="Bowler C."/>
            <person name="Muto M."/>
            <person name="Sunaga Y."/>
            <person name="Tanaka M."/>
            <person name="Yoshino T."/>
            <person name="Taniguchi T."/>
            <person name="Fukuda Y."/>
            <person name="Nemoto M."/>
            <person name="Matsumoto M."/>
            <person name="Wong P.S."/>
            <person name="Aburatani S."/>
            <person name="Fujibuchi W."/>
        </authorList>
    </citation>
    <scope>NUCLEOTIDE SEQUENCE [LARGE SCALE GENOMIC DNA]</scope>
    <source>
        <strain evidence="2 3">JPCC DA0580</strain>
    </source>
</reference>
<feature type="coiled-coil region" evidence="1">
    <location>
        <begin position="106"/>
        <end position="140"/>
    </location>
</feature>
<evidence type="ECO:0000313" key="3">
    <source>
        <dbReference type="Proteomes" id="UP000198406"/>
    </source>
</evidence>
<evidence type="ECO:0000313" key="2">
    <source>
        <dbReference type="EMBL" id="GAX16097.1"/>
    </source>
</evidence>
<gene>
    <name evidence="2" type="ORF">FisN_20Hh226</name>
</gene>
<dbReference type="AlphaFoldDB" id="A0A1Z5JQ00"/>
<comment type="caution">
    <text evidence="2">The sequence shown here is derived from an EMBL/GenBank/DDBJ whole genome shotgun (WGS) entry which is preliminary data.</text>
</comment>
<proteinExistence type="predicted"/>